<dbReference type="InterPro" id="IPR000863">
    <property type="entry name" value="Sulfotransferase_dom"/>
</dbReference>
<protein>
    <submittedName>
        <fullName evidence="4">Sulfotransferase</fullName>
    </submittedName>
</protein>
<accession>A0A8J2U7M5</accession>
<dbReference type="Pfam" id="PF00685">
    <property type="entry name" value="Sulfotransfer_1"/>
    <property type="match status" value="1"/>
</dbReference>
<evidence type="ECO:0000256" key="2">
    <source>
        <dbReference type="ARBA" id="ARBA00023180"/>
    </source>
</evidence>
<keyword evidence="1" id="KW-0808">Transferase</keyword>
<evidence type="ECO:0000259" key="3">
    <source>
        <dbReference type="Pfam" id="PF00685"/>
    </source>
</evidence>
<dbReference type="AlphaFoldDB" id="A0A8J2U7M5"/>
<organism evidence="4 5">
    <name type="scientific">Neiella marina</name>
    <dbReference type="NCBI Taxonomy" id="508461"/>
    <lineage>
        <taxon>Bacteria</taxon>
        <taxon>Pseudomonadati</taxon>
        <taxon>Pseudomonadota</taxon>
        <taxon>Gammaproteobacteria</taxon>
        <taxon>Alteromonadales</taxon>
        <taxon>Echinimonadaceae</taxon>
        <taxon>Neiella</taxon>
    </lineage>
</organism>
<feature type="domain" description="Sulfotransferase" evidence="3">
    <location>
        <begin position="3"/>
        <end position="188"/>
    </location>
</feature>
<proteinExistence type="predicted"/>
<dbReference type="InterPro" id="IPR037359">
    <property type="entry name" value="NST/OST"/>
</dbReference>
<evidence type="ECO:0000313" key="5">
    <source>
        <dbReference type="Proteomes" id="UP000619743"/>
    </source>
</evidence>
<name>A0A8J2U7M5_9GAMM</name>
<evidence type="ECO:0000313" key="4">
    <source>
        <dbReference type="EMBL" id="GGA84348.1"/>
    </source>
</evidence>
<dbReference type="EMBL" id="BMDX01000016">
    <property type="protein sequence ID" value="GGA84348.1"/>
    <property type="molecule type" value="Genomic_DNA"/>
</dbReference>
<dbReference type="PANTHER" id="PTHR10605:SF56">
    <property type="entry name" value="BIFUNCTIONAL HEPARAN SULFATE N-DEACETYLASE_N-SULFOTRANSFERASE"/>
    <property type="match status" value="1"/>
</dbReference>
<evidence type="ECO:0000256" key="1">
    <source>
        <dbReference type="ARBA" id="ARBA00022679"/>
    </source>
</evidence>
<gene>
    <name evidence="4" type="ORF">GCM10011369_27980</name>
</gene>
<keyword evidence="2" id="KW-0325">Glycoprotein</keyword>
<sequence>MLPNVIVIGAMKCGTSSLHRYLDAHPNIAMTKKKEIDFFIDRKNWTKGQAWYEAQFDELLSQDSKIEIVGESSPNYTMFPTFEGVPQRMAAMVPDAKLIYVVRDPIERIKSHYQHQWYDGRKSQTLEQVLQTPERKHYISTSRYYQQIEQFLSYYKPNQLLVLTVEQLKSDRDATMQRVFEFLGVDSTISVANLAAEFHRTSDKVRVSGPLSFLQSKSATGAKFRQTVRAIVPKIWIKKMGQLLTKKPDVELSHETLTALKEDLAEDASKLREFSGLSLDTWSV</sequence>
<dbReference type="Gene3D" id="3.40.50.300">
    <property type="entry name" value="P-loop containing nucleotide triphosphate hydrolases"/>
    <property type="match status" value="1"/>
</dbReference>
<keyword evidence="5" id="KW-1185">Reference proteome</keyword>
<dbReference type="PANTHER" id="PTHR10605">
    <property type="entry name" value="HEPARAN SULFATE SULFOTRANSFERASE"/>
    <property type="match status" value="1"/>
</dbReference>
<dbReference type="RefSeq" id="WP_087506705.1">
    <property type="nucleotide sequence ID" value="NZ_BMDX01000016.1"/>
</dbReference>
<dbReference type="InterPro" id="IPR027417">
    <property type="entry name" value="P-loop_NTPase"/>
</dbReference>
<dbReference type="Proteomes" id="UP000619743">
    <property type="component" value="Unassembled WGS sequence"/>
</dbReference>
<dbReference type="SUPFAM" id="SSF52540">
    <property type="entry name" value="P-loop containing nucleoside triphosphate hydrolases"/>
    <property type="match status" value="1"/>
</dbReference>
<dbReference type="OrthoDB" id="9075305at2"/>
<dbReference type="GO" id="GO:0008146">
    <property type="term" value="F:sulfotransferase activity"/>
    <property type="evidence" value="ECO:0007669"/>
    <property type="project" value="InterPro"/>
</dbReference>
<comment type="caution">
    <text evidence="4">The sequence shown here is derived from an EMBL/GenBank/DDBJ whole genome shotgun (WGS) entry which is preliminary data.</text>
</comment>
<reference evidence="5" key="1">
    <citation type="journal article" date="2019" name="Int. J. Syst. Evol. Microbiol.">
        <title>The Global Catalogue of Microorganisms (GCM) 10K type strain sequencing project: providing services to taxonomists for standard genome sequencing and annotation.</title>
        <authorList>
            <consortium name="The Broad Institute Genomics Platform"/>
            <consortium name="The Broad Institute Genome Sequencing Center for Infectious Disease"/>
            <person name="Wu L."/>
            <person name="Ma J."/>
        </authorList>
    </citation>
    <scope>NUCLEOTIDE SEQUENCE [LARGE SCALE GENOMIC DNA]</scope>
    <source>
        <strain evidence="5">CGMCC 1.10130</strain>
    </source>
</reference>